<keyword evidence="2" id="KW-1185">Reference proteome</keyword>
<organism evidence="1 2">
    <name type="scientific">Pigmentiphaga litoralis</name>
    <dbReference type="NCBI Taxonomy" id="516702"/>
    <lineage>
        <taxon>Bacteria</taxon>
        <taxon>Pseudomonadati</taxon>
        <taxon>Pseudomonadota</taxon>
        <taxon>Betaproteobacteria</taxon>
        <taxon>Burkholderiales</taxon>
        <taxon>Alcaligenaceae</taxon>
        <taxon>Pigmentiphaga</taxon>
    </lineage>
</organism>
<dbReference type="EMBL" id="JACBYR010000001">
    <property type="protein sequence ID" value="NYE80818.1"/>
    <property type="molecule type" value="Genomic_DNA"/>
</dbReference>
<protein>
    <submittedName>
        <fullName evidence="1">Broad specificity phosphatase PhoE</fullName>
    </submittedName>
</protein>
<dbReference type="Gene3D" id="3.40.50.1240">
    <property type="entry name" value="Phosphoglycerate mutase-like"/>
    <property type="match status" value="1"/>
</dbReference>
<dbReference type="Proteomes" id="UP000542125">
    <property type="component" value="Unassembled WGS sequence"/>
</dbReference>
<dbReference type="SMART" id="SM00855">
    <property type="entry name" value="PGAM"/>
    <property type="match status" value="1"/>
</dbReference>
<proteinExistence type="predicted"/>
<dbReference type="InterPro" id="IPR013078">
    <property type="entry name" value="His_Pase_superF_clade-1"/>
</dbReference>
<dbReference type="PANTHER" id="PTHR48100">
    <property type="entry name" value="BROAD-SPECIFICITY PHOSPHATASE YOR283W-RELATED"/>
    <property type="match status" value="1"/>
</dbReference>
<dbReference type="PANTHER" id="PTHR48100:SF44">
    <property type="entry name" value="PHOSPHATASE C1620.13-RELATED"/>
    <property type="match status" value="1"/>
</dbReference>
<evidence type="ECO:0000313" key="2">
    <source>
        <dbReference type="Proteomes" id="UP000542125"/>
    </source>
</evidence>
<dbReference type="InterPro" id="IPR029033">
    <property type="entry name" value="His_PPase_superfam"/>
</dbReference>
<dbReference type="PROSITE" id="PS00175">
    <property type="entry name" value="PG_MUTASE"/>
    <property type="match status" value="1"/>
</dbReference>
<name>A0A7Y9LL91_9BURK</name>
<comment type="caution">
    <text evidence="1">The sequence shown here is derived from an EMBL/GenBank/DDBJ whole genome shotgun (WGS) entry which is preliminary data.</text>
</comment>
<accession>A0A7Y9LL91</accession>
<dbReference type="GO" id="GO:0005829">
    <property type="term" value="C:cytosol"/>
    <property type="evidence" value="ECO:0007669"/>
    <property type="project" value="TreeGrafter"/>
</dbReference>
<gene>
    <name evidence="1" type="ORF">FHW18_000089</name>
</gene>
<sequence length="200" mass="22302">MPPSPVWLIRHGESTANAGLMTRNASASPLTARGREQAERTAAKVVTRPDLLVVSPMQRAIETAAPIVARWPDVPQETWPIQEFTYLSHAKVHGLNVAGRRPMASAYWQRENPDYVDGDDAESFTHFARRLQAFHERLLQQTGFVVVVGHGQFFHAYKTALARGLEVSPQWMREFRRADLVTPLSNGEILVVEPAGIVLA</sequence>
<dbReference type="CDD" id="cd07067">
    <property type="entry name" value="HP_PGM_like"/>
    <property type="match status" value="1"/>
</dbReference>
<dbReference type="Pfam" id="PF00300">
    <property type="entry name" value="His_Phos_1"/>
    <property type="match status" value="1"/>
</dbReference>
<dbReference type="SUPFAM" id="SSF53254">
    <property type="entry name" value="Phosphoglycerate mutase-like"/>
    <property type="match status" value="1"/>
</dbReference>
<reference evidence="1 2" key="1">
    <citation type="submission" date="2020-07" db="EMBL/GenBank/DDBJ databases">
        <title>Genomic Encyclopedia of Type Strains, Phase IV (KMG-V): Genome sequencing to study the core and pangenomes of soil and plant-associated prokaryotes.</title>
        <authorList>
            <person name="Whitman W."/>
        </authorList>
    </citation>
    <scope>NUCLEOTIDE SEQUENCE [LARGE SCALE GENOMIC DNA]</scope>
    <source>
        <strain evidence="1 2">SAS40</strain>
    </source>
</reference>
<dbReference type="GO" id="GO:0016791">
    <property type="term" value="F:phosphatase activity"/>
    <property type="evidence" value="ECO:0007669"/>
    <property type="project" value="TreeGrafter"/>
</dbReference>
<dbReference type="RefSeq" id="WP_179582289.1">
    <property type="nucleotide sequence ID" value="NZ_JACBYR010000001.1"/>
</dbReference>
<dbReference type="InterPro" id="IPR050275">
    <property type="entry name" value="PGM_Phosphatase"/>
</dbReference>
<dbReference type="InterPro" id="IPR001345">
    <property type="entry name" value="PG/BPGM_mutase_AS"/>
</dbReference>
<dbReference type="AlphaFoldDB" id="A0A7Y9LL91"/>
<evidence type="ECO:0000313" key="1">
    <source>
        <dbReference type="EMBL" id="NYE80818.1"/>
    </source>
</evidence>